<evidence type="ECO:0000256" key="4">
    <source>
        <dbReference type="ARBA" id="ARBA00022475"/>
    </source>
</evidence>
<dbReference type="SUPFAM" id="SSF161098">
    <property type="entry name" value="MetI-like"/>
    <property type="match status" value="1"/>
</dbReference>
<keyword evidence="11" id="KW-1185">Reference proteome</keyword>
<feature type="transmembrane region" description="Helical" evidence="8">
    <location>
        <begin position="152"/>
        <end position="173"/>
    </location>
</feature>
<keyword evidence="6 8" id="KW-1133">Transmembrane helix</keyword>
<dbReference type="PROSITE" id="PS50928">
    <property type="entry name" value="ABC_TM1"/>
    <property type="match status" value="1"/>
</dbReference>
<dbReference type="AlphaFoldDB" id="A0A1Y0EFU4"/>
<feature type="transmembrane region" description="Helical" evidence="8">
    <location>
        <begin position="124"/>
        <end position="146"/>
    </location>
</feature>
<keyword evidence="4" id="KW-1003">Cell membrane</keyword>
<comment type="similarity">
    <text evidence="2">Belongs to the binding-protein-dependent transport system permease family. CysTW subfamily.</text>
</comment>
<evidence type="ECO:0000256" key="2">
    <source>
        <dbReference type="ARBA" id="ARBA00007069"/>
    </source>
</evidence>
<evidence type="ECO:0000256" key="8">
    <source>
        <dbReference type="RuleBase" id="RU363032"/>
    </source>
</evidence>
<keyword evidence="5 8" id="KW-0812">Transmembrane</keyword>
<feature type="domain" description="ABC transmembrane type-1" evidence="9">
    <location>
        <begin position="86"/>
        <end position="274"/>
    </location>
</feature>
<evidence type="ECO:0000256" key="3">
    <source>
        <dbReference type="ARBA" id="ARBA00022448"/>
    </source>
</evidence>
<dbReference type="EMBL" id="CP021431">
    <property type="protein sequence ID" value="ARU02477.1"/>
    <property type="molecule type" value="Genomic_DNA"/>
</dbReference>
<dbReference type="Pfam" id="PF00528">
    <property type="entry name" value="BPD_transp_1"/>
    <property type="match status" value="1"/>
</dbReference>
<dbReference type="GO" id="GO:0055085">
    <property type="term" value="P:transmembrane transport"/>
    <property type="evidence" value="ECO:0007669"/>
    <property type="project" value="InterPro"/>
</dbReference>
<feature type="transmembrane region" description="Helical" evidence="8">
    <location>
        <begin position="20"/>
        <end position="41"/>
    </location>
</feature>
<dbReference type="GO" id="GO:0005886">
    <property type="term" value="C:plasma membrane"/>
    <property type="evidence" value="ECO:0007669"/>
    <property type="project" value="UniProtKB-SubCell"/>
</dbReference>
<accession>A0A1Y0EFU4</accession>
<evidence type="ECO:0000256" key="1">
    <source>
        <dbReference type="ARBA" id="ARBA00004651"/>
    </source>
</evidence>
<protein>
    <submittedName>
        <fullName evidence="10">Inner membrane ABC transporter permease protein YdcV</fullName>
    </submittedName>
</protein>
<evidence type="ECO:0000256" key="6">
    <source>
        <dbReference type="ARBA" id="ARBA00022989"/>
    </source>
</evidence>
<comment type="subcellular location">
    <subcellularLocation>
        <location evidence="1 8">Cell membrane</location>
        <topology evidence="1 8">Multi-pass membrane protein</topology>
    </subcellularLocation>
</comment>
<feature type="transmembrane region" description="Helical" evidence="8">
    <location>
        <begin position="258"/>
        <end position="277"/>
    </location>
</feature>
<dbReference type="Gene3D" id="1.10.3720.10">
    <property type="entry name" value="MetI-like"/>
    <property type="match status" value="1"/>
</dbReference>
<dbReference type="PANTHER" id="PTHR43848">
    <property type="entry name" value="PUTRESCINE TRANSPORT SYSTEM PERMEASE PROTEIN POTI"/>
    <property type="match status" value="1"/>
</dbReference>
<dbReference type="InterPro" id="IPR051789">
    <property type="entry name" value="Bact_Polyamine_Transport"/>
</dbReference>
<evidence type="ECO:0000256" key="5">
    <source>
        <dbReference type="ARBA" id="ARBA00022692"/>
    </source>
</evidence>
<evidence type="ECO:0000256" key="7">
    <source>
        <dbReference type="ARBA" id="ARBA00023136"/>
    </source>
</evidence>
<keyword evidence="3 8" id="KW-0813">Transport</keyword>
<reference evidence="10 11" key="1">
    <citation type="submission" date="2017-05" db="EMBL/GenBank/DDBJ databases">
        <title>Genome Sequence of Loktanella vestfoldensis Strain SMR4r Isolated from a Culture of the Diatom Skeletonema marinoi.</title>
        <authorList>
            <person name="Topel M."/>
            <person name="Pinder M.I.M."/>
            <person name="Johansson O.N."/>
            <person name="Kourtchenko O."/>
            <person name="Godhe A."/>
            <person name="Clarke A.K."/>
        </authorList>
    </citation>
    <scope>NUCLEOTIDE SEQUENCE [LARGE SCALE GENOMIC DNA]</scope>
    <source>
        <strain evidence="10 11">SMR4r</strain>
    </source>
</reference>
<dbReference type="Proteomes" id="UP000195273">
    <property type="component" value="Chromosome"/>
</dbReference>
<name>A0A1Y0EFU4_9RHOB</name>
<dbReference type="InterPro" id="IPR000515">
    <property type="entry name" value="MetI-like"/>
</dbReference>
<evidence type="ECO:0000259" key="9">
    <source>
        <dbReference type="PROSITE" id="PS50928"/>
    </source>
</evidence>
<feature type="transmembrane region" description="Helical" evidence="8">
    <location>
        <begin position="227"/>
        <end position="246"/>
    </location>
</feature>
<dbReference type="PANTHER" id="PTHR43848:SF2">
    <property type="entry name" value="PUTRESCINE TRANSPORT SYSTEM PERMEASE PROTEIN POTI"/>
    <property type="match status" value="1"/>
</dbReference>
<proteinExistence type="inferred from homology"/>
<gene>
    <name evidence="10" type="primary">ydcV</name>
    <name evidence="10" type="ORF">LOKVESSMR4R_03196</name>
</gene>
<dbReference type="KEGG" id="lvs:LOKVESSMR4R_03196"/>
<keyword evidence="7 8" id="KW-0472">Membrane</keyword>
<sequence length="282" mass="31381">MRKPNDMLKSLRKRISALSVYGFFFFAFVYAPILLIVVFSFNANPVNMMIWDGFTFEWYKTIFGYQTALTESALYIDSTEKLHDAVKNSLLIAFTTTLISTVFGTAIALAVARFRFRLRGFYRGLMFVPMIMPDIILGIALLVFFVSVGINLSVVTIIIGHCTFLTSYVFVVVSARIADMDEALEEASSDLGADGWTTFRRVTLPMILPGVIGGALLAFIISMDDLVITYFIAGVDSTTLPVHIFGMLRRGIKPEINAIATVMLLFSIVIATVGLYLRSRKP</sequence>
<dbReference type="InterPro" id="IPR035906">
    <property type="entry name" value="MetI-like_sf"/>
</dbReference>
<evidence type="ECO:0000313" key="11">
    <source>
        <dbReference type="Proteomes" id="UP000195273"/>
    </source>
</evidence>
<feature type="transmembrane region" description="Helical" evidence="8">
    <location>
        <begin position="90"/>
        <end position="112"/>
    </location>
</feature>
<organism evidence="10 11">
    <name type="scientific">Yoonia vestfoldensis</name>
    <dbReference type="NCBI Taxonomy" id="245188"/>
    <lineage>
        <taxon>Bacteria</taxon>
        <taxon>Pseudomonadati</taxon>
        <taxon>Pseudomonadota</taxon>
        <taxon>Alphaproteobacteria</taxon>
        <taxon>Rhodobacterales</taxon>
        <taxon>Paracoccaceae</taxon>
        <taxon>Yoonia</taxon>
    </lineage>
</organism>
<feature type="transmembrane region" description="Helical" evidence="8">
    <location>
        <begin position="202"/>
        <end position="221"/>
    </location>
</feature>
<dbReference type="CDD" id="cd06261">
    <property type="entry name" value="TM_PBP2"/>
    <property type="match status" value="1"/>
</dbReference>
<evidence type="ECO:0000313" key="10">
    <source>
        <dbReference type="EMBL" id="ARU02477.1"/>
    </source>
</evidence>